<evidence type="ECO:0000256" key="11">
    <source>
        <dbReference type="SAM" id="Coils"/>
    </source>
</evidence>
<comment type="cofactor">
    <cofactor evidence="1">
        <name>Mg(2+)</name>
        <dbReference type="ChEBI" id="CHEBI:18420"/>
    </cofactor>
</comment>
<evidence type="ECO:0000256" key="8">
    <source>
        <dbReference type="ARBA" id="ARBA00022840"/>
    </source>
</evidence>
<dbReference type="SMART" id="SM00471">
    <property type="entry name" value="HDc"/>
    <property type="match status" value="1"/>
</dbReference>
<dbReference type="GO" id="GO:0004810">
    <property type="term" value="F:CCA tRNA nucleotidyltransferase activity"/>
    <property type="evidence" value="ECO:0007669"/>
    <property type="project" value="UniProtKB-EC"/>
</dbReference>
<evidence type="ECO:0000313" key="14">
    <source>
        <dbReference type="Proteomes" id="UP001233314"/>
    </source>
</evidence>
<gene>
    <name evidence="13" type="ORF">Q5722_07425</name>
</gene>
<dbReference type="EMBL" id="JAUQTA010000001">
    <property type="protein sequence ID" value="MDO7868198.1"/>
    <property type="molecule type" value="Genomic_DNA"/>
</dbReference>
<keyword evidence="9" id="KW-0460">Magnesium</keyword>
<dbReference type="EC" id="2.7.7.72" evidence="13"/>
<evidence type="ECO:0000256" key="3">
    <source>
        <dbReference type="ARBA" id="ARBA00022694"/>
    </source>
</evidence>
<dbReference type="PANTHER" id="PTHR47545:SF1">
    <property type="entry name" value="MULTIFUNCTIONAL CCA PROTEIN"/>
    <property type="match status" value="1"/>
</dbReference>
<dbReference type="InterPro" id="IPR006674">
    <property type="entry name" value="HD_domain"/>
</dbReference>
<evidence type="ECO:0000256" key="9">
    <source>
        <dbReference type="ARBA" id="ARBA00022842"/>
    </source>
</evidence>
<dbReference type="InterPro" id="IPR043519">
    <property type="entry name" value="NT_sf"/>
</dbReference>
<dbReference type="PANTHER" id="PTHR47545">
    <property type="entry name" value="MULTIFUNCTIONAL CCA PROTEIN"/>
    <property type="match status" value="1"/>
</dbReference>
<keyword evidence="8" id="KW-0067">ATP-binding</keyword>
<dbReference type="InterPro" id="IPR014065">
    <property type="entry name" value="tRNA_adenylyltransferase"/>
</dbReference>
<dbReference type="Pfam" id="PF12627">
    <property type="entry name" value="PolyA_pol_RNAbd"/>
    <property type="match status" value="1"/>
</dbReference>
<dbReference type="InterPro" id="IPR002646">
    <property type="entry name" value="PolA_pol_head_dom"/>
</dbReference>
<keyword evidence="6" id="KW-0547">Nucleotide-binding</keyword>
<evidence type="ECO:0000256" key="5">
    <source>
        <dbReference type="ARBA" id="ARBA00022723"/>
    </source>
</evidence>
<feature type="coiled-coil region" evidence="11">
    <location>
        <begin position="401"/>
        <end position="428"/>
    </location>
</feature>
<proteinExistence type="predicted"/>
<sequence>MSQPSQPPLLLADVQRRVAAELDRLGPVIDELGARFEAAGEQLALVGGPVRDAMLGRLQNDLDFTTSAHPDVTERILKGFADAVWDLGKEFGTIGARKGDWQIEITTWRSESYDPSSRKPSVAYGTSLHGDLRRRDFTVNAMALTIPGRQLEDPYGGIVDLAQRVLRTPGTPEESFSDDPLRMMRAARFAAQLGFAVAPEVVEAMTAMAERITIISAERVRDELVKLVLAPQPRMGLGLLVDTGLAAYVLPELPALALERDEHHRHKDVYEHTLTVLEQAIDLEKQRGHEPDFVSRFAALMHDVGKPKTRRFQDDGVVTFHHHDVVGAKITRKRMQALRFSNEQIEAVSSLVELHLRFHGYGSGEWTDSAVRRYVRDAGDQLERLHILTRADCTTRNQRKAARLRRTYDDLEARIARLSEEEELASIRPDLDGNQIMEILGIGPGRQVGEAYKWLLDLRLDEGPKTPEQAEAALRAWWAARG</sequence>
<keyword evidence="11" id="KW-0175">Coiled coil</keyword>
<dbReference type="InterPro" id="IPR006675">
    <property type="entry name" value="HDIG_dom"/>
</dbReference>
<evidence type="ECO:0000256" key="7">
    <source>
        <dbReference type="ARBA" id="ARBA00022800"/>
    </source>
</evidence>
<protein>
    <submittedName>
        <fullName evidence="13">CCA tRNA nucleotidyltransferase</fullName>
        <ecNumber evidence="13">2.7.7.72</ecNumber>
    </submittedName>
</protein>
<evidence type="ECO:0000256" key="10">
    <source>
        <dbReference type="ARBA" id="ARBA00022884"/>
    </source>
</evidence>
<dbReference type="Pfam" id="PF01743">
    <property type="entry name" value="PolyA_pol"/>
    <property type="match status" value="1"/>
</dbReference>
<dbReference type="NCBIfam" id="TIGR00277">
    <property type="entry name" value="HDIG"/>
    <property type="match status" value="1"/>
</dbReference>
<name>A0ABT9B1T5_9ACTN</name>
<dbReference type="InterPro" id="IPR032828">
    <property type="entry name" value="PolyA_RNA-bd"/>
</dbReference>
<dbReference type="RefSeq" id="WP_305027573.1">
    <property type="nucleotide sequence ID" value="NZ_JAUQTA010000001.1"/>
</dbReference>
<organism evidence="13 14">
    <name type="scientific">Nocardioides jiangxiensis</name>
    <dbReference type="NCBI Taxonomy" id="3064524"/>
    <lineage>
        <taxon>Bacteria</taxon>
        <taxon>Bacillati</taxon>
        <taxon>Actinomycetota</taxon>
        <taxon>Actinomycetes</taxon>
        <taxon>Propionibacteriales</taxon>
        <taxon>Nocardioidaceae</taxon>
        <taxon>Nocardioides</taxon>
    </lineage>
</organism>
<evidence type="ECO:0000313" key="13">
    <source>
        <dbReference type="EMBL" id="MDO7868198.1"/>
    </source>
</evidence>
<keyword evidence="4 13" id="KW-0548">Nucleotidyltransferase</keyword>
<dbReference type="CDD" id="cd00077">
    <property type="entry name" value="HDc"/>
    <property type="match status" value="1"/>
</dbReference>
<dbReference type="Pfam" id="PF01966">
    <property type="entry name" value="HD"/>
    <property type="match status" value="1"/>
</dbReference>
<dbReference type="PROSITE" id="PS51831">
    <property type="entry name" value="HD"/>
    <property type="match status" value="1"/>
</dbReference>
<keyword evidence="7" id="KW-0692">RNA repair</keyword>
<dbReference type="NCBIfam" id="TIGR02692">
    <property type="entry name" value="tRNA_CCA_actino"/>
    <property type="match status" value="1"/>
</dbReference>
<feature type="domain" description="HD" evidence="12">
    <location>
        <begin position="269"/>
        <end position="388"/>
    </location>
</feature>
<keyword evidence="5" id="KW-0479">Metal-binding</keyword>
<accession>A0ABT9B1T5</accession>
<evidence type="ECO:0000256" key="4">
    <source>
        <dbReference type="ARBA" id="ARBA00022695"/>
    </source>
</evidence>
<evidence type="ECO:0000256" key="2">
    <source>
        <dbReference type="ARBA" id="ARBA00022679"/>
    </source>
</evidence>
<dbReference type="InterPro" id="IPR050124">
    <property type="entry name" value="tRNA_CCA-adding_enzyme"/>
</dbReference>
<keyword evidence="3" id="KW-0819">tRNA processing</keyword>
<dbReference type="Gene3D" id="3.30.460.10">
    <property type="entry name" value="Beta Polymerase, domain 2"/>
    <property type="match status" value="1"/>
</dbReference>
<dbReference type="Proteomes" id="UP001233314">
    <property type="component" value="Unassembled WGS sequence"/>
</dbReference>
<evidence type="ECO:0000256" key="1">
    <source>
        <dbReference type="ARBA" id="ARBA00001946"/>
    </source>
</evidence>
<keyword evidence="2 13" id="KW-0808">Transferase</keyword>
<dbReference type="SUPFAM" id="SSF81301">
    <property type="entry name" value="Nucleotidyltransferase"/>
    <property type="match status" value="1"/>
</dbReference>
<keyword evidence="14" id="KW-1185">Reference proteome</keyword>
<evidence type="ECO:0000259" key="12">
    <source>
        <dbReference type="PROSITE" id="PS51831"/>
    </source>
</evidence>
<reference evidence="13 14" key="1">
    <citation type="submission" date="2023-07" db="EMBL/GenBank/DDBJ databases">
        <title>Nocardioides sp. nov WY-20 isolated from soil.</title>
        <authorList>
            <person name="Liu B."/>
            <person name="Wan Y."/>
        </authorList>
    </citation>
    <scope>NUCLEOTIDE SEQUENCE [LARGE SCALE GENOMIC DNA]</scope>
    <source>
        <strain evidence="13 14">WY-20</strain>
    </source>
</reference>
<keyword evidence="10" id="KW-0694">RNA-binding</keyword>
<dbReference type="InterPro" id="IPR003607">
    <property type="entry name" value="HD/PDEase_dom"/>
</dbReference>
<dbReference type="SUPFAM" id="SSF81891">
    <property type="entry name" value="Poly A polymerase C-terminal region-like"/>
    <property type="match status" value="1"/>
</dbReference>
<comment type="caution">
    <text evidence="13">The sequence shown here is derived from an EMBL/GenBank/DDBJ whole genome shotgun (WGS) entry which is preliminary data.</text>
</comment>
<evidence type="ECO:0000256" key="6">
    <source>
        <dbReference type="ARBA" id="ARBA00022741"/>
    </source>
</evidence>
<dbReference type="CDD" id="cd05398">
    <property type="entry name" value="NT_ClassII-CCAase"/>
    <property type="match status" value="1"/>
</dbReference>
<dbReference type="Gene3D" id="1.10.3090.10">
    <property type="entry name" value="cca-adding enzyme, domain 2"/>
    <property type="match status" value="1"/>
</dbReference>